<dbReference type="Proteomes" id="UP001314635">
    <property type="component" value="Unassembled WGS sequence"/>
</dbReference>
<dbReference type="PROSITE" id="PS50887">
    <property type="entry name" value="GGDEF"/>
    <property type="match status" value="1"/>
</dbReference>
<dbReference type="InterPro" id="IPR052163">
    <property type="entry name" value="DGC-Regulatory_Protein"/>
</dbReference>
<dbReference type="InterPro" id="IPR029787">
    <property type="entry name" value="Nucleotide_cyclase"/>
</dbReference>
<dbReference type="Gene3D" id="3.30.70.270">
    <property type="match status" value="1"/>
</dbReference>
<dbReference type="SUPFAM" id="SSF55073">
    <property type="entry name" value="Nucleotide cyclase"/>
    <property type="match status" value="1"/>
</dbReference>
<dbReference type="PANTHER" id="PTHR46663">
    <property type="entry name" value="DIGUANYLATE CYCLASE DGCT-RELATED"/>
    <property type="match status" value="1"/>
</dbReference>
<dbReference type="RefSeq" id="WP_172236597.1">
    <property type="nucleotide sequence ID" value="NZ_JABFDP010000010.1"/>
</dbReference>
<organism evidence="3 4">
    <name type="scientific">Bradyrhizobium denitrificans</name>
    <dbReference type="NCBI Taxonomy" id="2734912"/>
    <lineage>
        <taxon>Bacteria</taxon>
        <taxon>Pseudomonadati</taxon>
        <taxon>Pseudomonadota</taxon>
        <taxon>Alphaproteobacteria</taxon>
        <taxon>Hyphomicrobiales</taxon>
        <taxon>Nitrobacteraceae</taxon>
        <taxon>Bradyrhizobium</taxon>
    </lineage>
</organism>
<evidence type="ECO:0000313" key="4">
    <source>
        <dbReference type="Proteomes" id="UP001314635"/>
    </source>
</evidence>
<feature type="transmembrane region" description="Helical" evidence="1">
    <location>
        <begin position="67"/>
        <end position="90"/>
    </location>
</feature>
<dbReference type="EMBL" id="JAFCLK010000009">
    <property type="protein sequence ID" value="MBR1136365.1"/>
    <property type="molecule type" value="Genomic_DNA"/>
</dbReference>
<feature type="transmembrane region" description="Helical" evidence="1">
    <location>
        <begin position="128"/>
        <end position="147"/>
    </location>
</feature>
<feature type="transmembrane region" description="Helical" evidence="1">
    <location>
        <begin position="102"/>
        <end position="122"/>
    </location>
</feature>
<evidence type="ECO:0000259" key="2">
    <source>
        <dbReference type="PROSITE" id="PS50887"/>
    </source>
</evidence>
<dbReference type="Pfam" id="PF00990">
    <property type="entry name" value="GGDEF"/>
    <property type="match status" value="1"/>
</dbReference>
<feature type="transmembrane region" description="Helical" evidence="1">
    <location>
        <begin position="39"/>
        <end position="61"/>
    </location>
</feature>
<keyword evidence="1" id="KW-0812">Transmembrane</keyword>
<feature type="transmembrane region" description="Helical" evidence="1">
    <location>
        <begin position="154"/>
        <end position="174"/>
    </location>
</feature>
<evidence type="ECO:0000313" key="3">
    <source>
        <dbReference type="EMBL" id="MBR1136365.1"/>
    </source>
</evidence>
<proteinExistence type="predicted"/>
<feature type="domain" description="GGDEF" evidence="2">
    <location>
        <begin position="248"/>
        <end position="381"/>
    </location>
</feature>
<protein>
    <submittedName>
        <fullName evidence="3">GGDEF domain-containing protein</fullName>
    </submittedName>
</protein>
<name>A0ABS5G4W3_9BRAD</name>
<reference evidence="4" key="1">
    <citation type="journal article" date="2021" name="ISME J.">
        <title>Evolutionary origin and ecological implication of a unique nif island in free-living Bradyrhizobium lineages.</title>
        <authorList>
            <person name="Tao J."/>
        </authorList>
    </citation>
    <scope>NUCLEOTIDE SEQUENCE [LARGE SCALE GENOMIC DNA]</scope>
    <source>
        <strain evidence="4">SZCCT0094</strain>
    </source>
</reference>
<dbReference type="InterPro" id="IPR043128">
    <property type="entry name" value="Rev_trsase/Diguanyl_cyclase"/>
</dbReference>
<feature type="transmembrane region" description="Helical" evidence="1">
    <location>
        <begin position="180"/>
        <end position="200"/>
    </location>
</feature>
<gene>
    <name evidence="3" type="ORF">JQ619_11355</name>
</gene>
<dbReference type="PANTHER" id="PTHR46663:SF4">
    <property type="entry name" value="DIGUANYLATE CYCLASE DGCT-RELATED"/>
    <property type="match status" value="1"/>
</dbReference>
<dbReference type="SMART" id="SM00267">
    <property type="entry name" value="GGDEF"/>
    <property type="match status" value="1"/>
</dbReference>
<dbReference type="NCBIfam" id="TIGR00254">
    <property type="entry name" value="GGDEF"/>
    <property type="match status" value="1"/>
</dbReference>
<keyword evidence="4" id="KW-1185">Reference proteome</keyword>
<keyword evidence="1" id="KW-1133">Transmembrane helix</keyword>
<keyword evidence="1" id="KW-0472">Membrane</keyword>
<accession>A0ABS5G4W3</accession>
<dbReference type="CDD" id="cd01949">
    <property type="entry name" value="GGDEF"/>
    <property type="match status" value="1"/>
</dbReference>
<evidence type="ECO:0000256" key="1">
    <source>
        <dbReference type="SAM" id="Phobius"/>
    </source>
</evidence>
<comment type="caution">
    <text evidence="3">The sequence shown here is derived from an EMBL/GenBank/DDBJ whole genome shotgun (WGS) entry which is preliminary data.</text>
</comment>
<dbReference type="InterPro" id="IPR000160">
    <property type="entry name" value="GGDEF_dom"/>
</dbReference>
<sequence>MRGDGLAFSLPRWRVTRWLADPGYPVSPDDRLALIGELYGCWSVFAGGAINTVAVAAALALRTPTALFISWLALELVICLSRLIVMMIAYRRSRHKLTTPTDVHILLSVAWSASVGFGVGISLASGDWVAASLACISSAAMVGGICFRNFSAPRLVGTMILCSIGPVLPGVAISHEPLLFVMYLQMPVYFVAMTGAAFRLNKMLVAVMRAKTESDERALRDPLTGLSNRAGLIEALQRKLAGKADADQRFAVLYLDLDGFKPVNDTFGHAAGDELLKIVGRTLRQVVSPADLIARIGGDEFVVLVSDPSIDHALALGERIIEMITAPVVLPGGARVHIGMSIGIAAAPEHGSDAEALLFAADAALYDAKSSGKSCWRLASAEANLAALRKYAGIDQVAAEKLTAA</sequence>